<proteinExistence type="predicted"/>
<name>G2Y4G2_BOTF4</name>
<dbReference type="InParanoid" id="G2Y4G2"/>
<evidence type="ECO:0000313" key="2">
    <source>
        <dbReference type="Proteomes" id="UP000008177"/>
    </source>
</evidence>
<dbReference type="Proteomes" id="UP000008177">
    <property type="component" value="Unplaced contigs"/>
</dbReference>
<sequence length="46" mass="5288">MEPSLNEKQGRREHVPAIGVLSVSRICRAQRYGFEGRFGKKSRSRL</sequence>
<reference evidence="2" key="1">
    <citation type="journal article" date="2011" name="PLoS Genet.">
        <title>Genomic analysis of the necrotrophic fungal pathogens Sclerotinia sclerotiorum and Botrytis cinerea.</title>
        <authorList>
            <person name="Amselem J."/>
            <person name="Cuomo C.A."/>
            <person name="van Kan J.A."/>
            <person name="Viaud M."/>
            <person name="Benito E.P."/>
            <person name="Couloux A."/>
            <person name="Coutinho P.M."/>
            <person name="de Vries R.P."/>
            <person name="Dyer P.S."/>
            <person name="Fillinger S."/>
            <person name="Fournier E."/>
            <person name="Gout L."/>
            <person name="Hahn M."/>
            <person name="Kohn L."/>
            <person name="Lapalu N."/>
            <person name="Plummer K.M."/>
            <person name="Pradier J.M."/>
            <person name="Quevillon E."/>
            <person name="Sharon A."/>
            <person name="Simon A."/>
            <person name="ten Have A."/>
            <person name="Tudzynski B."/>
            <person name="Tudzynski P."/>
            <person name="Wincker P."/>
            <person name="Andrew M."/>
            <person name="Anthouard V."/>
            <person name="Beever R.E."/>
            <person name="Beffa R."/>
            <person name="Benoit I."/>
            <person name="Bouzid O."/>
            <person name="Brault B."/>
            <person name="Chen Z."/>
            <person name="Choquer M."/>
            <person name="Collemare J."/>
            <person name="Cotton P."/>
            <person name="Danchin E.G."/>
            <person name="Da Silva C."/>
            <person name="Gautier A."/>
            <person name="Giraud C."/>
            <person name="Giraud T."/>
            <person name="Gonzalez C."/>
            <person name="Grossetete S."/>
            <person name="Guldener U."/>
            <person name="Henrissat B."/>
            <person name="Howlett B.J."/>
            <person name="Kodira C."/>
            <person name="Kretschmer M."/>
            <person name="Lappartient A."/>
            <person name="Leroch M."/>
            <person name="Levis C."/>
            <person name="Mauceli E."/>
            <person name="Neuveglise C."/>
            <person name="Oeser B."/>
            <person name="Pearson M."/>
            <person name="Poulain J."/>
            <person name="Poussereau N."/>
            <person name="Quesneville H."/>
            <person name="Rascle C."/>
            <person name="Schumacher J."/>
            <person name="Segurens B."/>
            <person name="Sexton A."/>
            <person name="Silva E."/>
            <person name="Sirven C."/>
            <person name="Soanes D.M."/>
            <person name="Talbot N.J."/>
            <person name="Templeton M."/>
            <person name="Yandava C."/>
            <person name="Yarden O."/>
            <person name="Zeng Q."/>
            <person name="Rollins J.A."/>
            <person name="Lebrun M.H."/>
            <person name="Dickman M."/>
        </authorList>
    </citation>
    <scope>NUCLEOTIDE SEQUENCE [LARGE SCALE GENOMIC DNA]</scope>
    <source>
        <strain evidence="2">T4</strain>
    </source>
</reference>
<dbReference type="HOGENOM" id="CLU_3191218_0_0_1"/>
<protein>
    <submittedName>
        <fullName evidence="1">Uncharacterized protein</fullName>
    </submittedName>
</protein>
<dbReference type="EMBL" id="FQ790286">
    <property type="protein sequence ID" value="CCD47552.1"/>
    <property type="molecule type" value="Genomic_DNA"/>
</dbReference>
<dbReference type="AlphaFoldDB" id="G2Y4G2"/>
<gene>
    <name evidence="1" type="ORF">BofuT4_uP007110.1</name>
</gene>
<evidence type="ECO:0000313" key="1">
    <source>
        <dbReference type="EMBL" id="CCD47552.1"/>
    </source>
</evidence>
<accession>G2Y4G2</accession>
<organism evidence="1 2">
    <name type="scientific">Botryotinia fuckeliana (strain T4)</name>
    <name type="common">Noble rot fungus</name>
    <name type="synonym">Botrytis cinerea</name>
    <dbReference type="NCBI Taxonomy" id="999810"/>
    <lineage>
        <taxon>Eukaryota</taxon>
        <taxon>Fungi</taxon>
        <taxon>Dikarya</taxon>
        <taxon>Ascomycota</taxon>
        <taxon>Pezizomycotina</taxon>
        <taxon>Leotiomycetes</taxon>
        <taxon>Helotiales</taxon>
        <taxon>Sclerotiniaceae</taxon>
        <taxon>Botrytis</taxon>
    </lineage>
</organism>